<sequence>MKKVLKTGLMIGLIAALTACSSQKAPQTEGGQNGSAAPAENGATAGGEPKGGIAVYGYHDDTMTFWDPSDSYSNEIVAMNNMYETLLRYNPKTKAFDKELAENYTVSKDGLTWTFDLRKNVKFHTGAPMTAESVKKSIERTIKRGKGASFIWDSVDKINVVDEDTVEFKLKYSAPLDTVVSSGYAAFIFDADALDKNGDQWVNEGHDVGSGPYTVQKWTKGSELILTDYPEYWKGWKTNNFQKVVFKTTPEANTRQQMMEAGKMDFTDQMPIEMVESMKLNGDIAVDQTSSFQQLIMQFNTQKAPLNNPKVRQALAYAIPYDSIVKDILVGTGEQSRGNIPKGLWGYDDSLKQYKYDPEKAKALLKEAGVTGGKLTLTYLSGDEFERRISELLKVELGKIGFDVELKSMLWEAQWDLAKAQDPAKRQDILLMYWWADYADPYSFMKNLYGSEKDIVFNLAYFNNPDYDKLIEEAKKVAGLDRNKAIALYKQAQEILIDQVPGLSVYDVEYVRVRSAKFKGYVDNPAYPNVVFFYDTYRE</sequence>
<dbReference type="PROSITE" id="PS01040">
    <property type="entry name" value="SBP_BACTERIAL_5"/>
    <property type="match status" value="1"/>
</dbReference>
<dbReference type="EMBL" id="RHHQ01000002">
    <property type="protein sequence ID" value="RNB92597.1"/>
    <property type="molecule type" value="Genomic_DNA"/>
</dbReference>
<comment type="subcellular location">
    <subcellularLocation>
        <location evidence="1">Cell membrane</location>
        <topology evidence="1">Lipid-anchor</topology>
    </subcellularLocation>
</comment>
<comment type="similarity">
    <text evidence="2">Belongs to the bacterial solute-binding protein 5 family.</text>
</comment>
<dbReference type="GO" id="GO:1904680">
    <property type="term" value="F:peptide transmembrane transporter activity"/>
    <property type="evidence" value="ECO:0007669"/>
    <property type="project" value="TreeGrafter"/>
</dbReference>
<dbReference type="Gene3D" id="3.90.76.10">
    <property type="entry name" value="Dipeptide-binding Protein, Domain 1"/>
    <property type="match status" value="1"/>
</dbReference>
<dbReference type="OrthoDB" id="9796817at2"/>
<dbReference type="Gene3D" id="3.10.105.10">
    <property type="entry name" value="Dipeptide-binding Protein, Domain 3"/>
    <property type="match status" value="1"/>
</dbReference>
<protein>
    <submittedName>
        <fullName evidence="7">ABC transporter substrate-binding protein</fullName>
    </submittedName>
</protein>
<evidence type="ECO:0000256" key="1">
    <source>
        <dbReference type="ARBA" id="ARBA00004193"/>
    </source>
</evidence>
<dbReference type="AlphaFoldDB" id="A0A3M8E029"/>
<dbReference type="InterPro" id="IPR000914">
    <property type="entry name" value="SBP_5_dom"/>
</dbReference>
<dbReference type="InterPro" id="IPR023765">
    <property type="entry name" value="SBP_5_CS"/>
</dbReference>
<dbReference type="Pfam" id="PF00496">
    <property type="entry name" value="SBP_bac_5"/>
    <property type="match status" value="1"/>
</dbReference>
<reference evidence="7 8" key="1">
    <citation type="submission" date="2018-10" db="EMBL/GenBank/DDBJ databases">
        <title>Phylogenomics of Brevibacillus.</title>
        <authorList>
            <person name="Dunlap C."/>
        </authorList>
    </citation>
    <scope>NUCLEOTIDE SEQUENCE [LARGE SCALE GENOMIC DNA]</scope>
    <source>
        <strain evidence="7 8">JCM 15716</strain>
    </source>
</reference>
<name>A0A3M8E029_9BACL</name>
<comment type="caution">
    <text evidence="7">The sequence shown here is derived from an EMBL/GenBank/DDBJ whole genome shotgun (WGS) entry which is preliminary data.</text>
</comment>
<feature type="signal peptide" evidence="5">
    <location>
        <begin position="1"/>
        <end position="24"/>
    </location>
</feature>
<dbReference type="PANTHER" id="PTHR30290">
    <property type="entry name" value="PERIPLASMIC BINDING COMPONENT OF ABC TRANSPORTER"/>
    <property type="match status" value="1"/>
</dbReference>
<evidence type="ECO:0000313" key="8">
    <source>
        <dbReference type="Proteomes" id="UP000271031"/>
    </source>
</evidence>
<organism evidence="7 8">
    <name type="scientific">Brevibacillus fluminis</name>
    <dbReference type="NCBI Taxonomy" id="511487"/>
    <lineage>
        <taxon>Bacteria</taxon>
        <taxon>Bacillati</taxon>
        <taxon>Bacillota</taxon>
        <taxon>Bacilli</taxon>
        <taxon>Bacillales</taxon>
        <taxon>Paenibacillaceae</taxon>
        <taxon>Brevibacillus</taxon>
    </lineage>
</organism>
<evidence type="ECO:0000256" key="4">
    <source>
        <dbReference type="SAM" id="MobiDB-lite"/>
    </source>
</evidence>
<proteinExistence type="inferred from homology"/>
<evidence type="ECO:0000256" key="3">
    <source>
        <dbReference type="ARBA" id="ARBA00022729"/>
    </source>
</evidence>
<feature type="domain" description="Solute-binding protein family 5" evidence="6">
    <location>
        <begin position="99"/>
        <end position="452"/>
    </location>
</feature>
<dbReference type="PIRSF" id="PIRSF002741">
    <property type="entry name" value="MppA"/>
    <property type="match status" value="1"/>
</dbReference>
<dbReference type="PROSITE" id="PS51257">
    <property type="entry name" value="PROKAR_LIPOPROTEIN"/>
    <property type="match status" value="1"/>
</dbReference>
<dbReference type="InterPro" id="IPR030678">
    <property type="entry name" value="Peptide/Ni-bd"/>
</dbReference>
<dbReference type="SUPFAM" id="SSF53850">
    <property type="entry name" value="Periplasmic binding protein-like II"/>
    <property type="match status" value="1"/>
</dbReference>
<evidence type="ECO:0000259" key="6">
    <source>
        <dbReference type="Pfam" id="PF00496"/>
    </source>
</evidence>
<dbReference type="InterPro" id="IPR039424">
    <property type="entry name" value="SBP_5"/>
</dbReference>
<dbReference type="GO" id="GO:0015833">
    <property type="term" value="P:peptide transport"/>
    <property type="evidence" value="ECO:0007669"/>
    <property type="project" value="TreeGrafter"/>
</dbReference>
<dbReference type="GO" id="GO:0042597">
    <property type="term" value="C:periplasmic space"/>
    <property type="evidence" value="ECO:0007669"/>
    <property type="project" value="UniProtKB-ARBA"/>
</dbReference>
<dbReference type="Gene3D" id="3.40.190.10">
    <property type="entry name" value="Periplasmic binding protein-like II"/>
    <property type="match status" value="1"/>
</dbReference>
<evidence type="ECO:0000313" key="7">
    <source>
        <dbReference type="EMBL" id="RNB92597.1"/>
    </source>
</evidence>
<keyword evidence="8" id="KW-1185">Reference proteome</keyword>
<dbReference type="Proteomes" id="UP000271031">
    <property type="component" value="Unassembled WGS sequence"/>
</dbReference>
<evidence type="ECO:0000256" key="5">
    <source>
        <dbReference type="SAM" id="SignalP"/>
    </source>
</evidence>
<feature type="region of interest" description="Disordered" evidence="4">
    <location>
        <begin position="24"/>
        <end position="46"/>
    </location>
</feature>
<evidence type="ECO:0000256" key="2">
    <source>
        <dbReference type="ARBA" id="ARBA00005695"/>
    </source>
</evidence>
<accession>A0A3M8E029</accession>
<feature type="chain" id="PRO_5017923051" evidence="5">
    <location>
        <begin position="25"/>
        <end position="539"/>
    </location>
</feature>
<dbReference type="RefSeq" id="WP_122915854.1">
    <property type="nucleotide sequence ID" value="NZ_RHHQ01000002.1"/>
</dbReference>
<dbReference type="CDD" id="cd08512">
    <property type="entry name" value="PBP2_NikA_DppA_OppA_like_7"/>
    <property type="match status" value="1"/>
</dbReference>
<dbReference type="GO" id="GO:0043190">
    <property type="term" value="C:ATP-binding cassette (ABC) transporter complex"/>
    <property type="evidence" value="ECO:0007669"/>
    <property type="project" value="InterPro"/>
</dbReference>
<gene>
    <name evidence="7" type="ORF">EDM56_00145</name>
</gene>
<keyword evidence="3 5" id="KW-0732">Signal</keyword>